<keyword evidence="3" id="KW-1185">Reference proteome</keyword>
<feature type="compositionally biased region" description="Basic and acidic residues" evidence="1">
    <location>
        <begin position="15"/>
        <end position="26"/>
    </location>
</feature>
<feature type="region of interest" description="Disordered" evidence="1">
    <location>
        <begin position="1"/>
        <end position="53"/>
    </location>
</feature>
<evidence type="ECO:0000313" key="3">
    <source>
        <dbReference type="Proteomes" id="UP001286313"/>
    </source>
</evidence>
<evidence type="ECO:0000256" key="1">
    <source>
        <dbReference type="SAM" id="MobiDB-lite"/>
    </source>
</evidence>
<dbReference type="EMBL" id="JAWQEG010002958">
    <property type="protein sequence ID" value="KAK3868692.1"/>
    <property type="molecule type" value="Genomic_DNA"/>
</dbReference>
<dbReference type="AlphaFoldDB" id="A0AAE1F7H7"/>
<evidence type="ECO:0000313" key="2">
    <source>
        <dbReference type="EMBL" id="KAK3868692.1"/>
    </source>
</evidence>
<gene>
    <name evidence="2" type="ORF">Pcinc_025948</name>
</gene>
<sequence length="86" mass="9583">MENVMLSGVTKSHHNKEELEKIRPMHETPPASNTPKPLTVQGNECPLPSTHDRHKVTPLARHLNVFKLASSLCLPHLTPPHPSESK</sequence>
<comment type="caution">
    <text evidence="2">The sequence shown here is derived from an EMBL/GenBank/DDBJ whole genome shotgun (WGS) entry which is preliminary data.</text>
</comment>
<reference evidence="2" key="1">
    <citation type="submission" date="2023-10" db="EMBL/GenBank/DDBJ databases">
        <title>Genome assemblies of two species of porcelain crab, Petrolisthes cinctipes and Petrolisthes manimaculis (Anomura: Porcellanidae).</title>
        <authorList>
            <person name="Angst P."/>
        </authorList>
    </citation>
    <scope>NUCLEOTIDE SEQUENCE</scope>
    <source>
        <strain evidence="2">PB745_01</strain>
        <tissue evidence="2">Gill</tissue>
    </source>
</reference>
<proteinExistence type="predicted"/>
<feature type="compositionally biased region" description="Polar residues" evidence="1">
    <location>
        <begin position="30"/>
        <end position="42"/>
    </location>
</feature>
<name>A0AAE1F7H7_PETCI</name>
<organism evidence="2 3">
    <name type="scientific">Petrolisthes cinctipes</name>
    <name type="common">Flat porcelain crab</name>
    <dbReference type="NCBI Taxonomy" id="88211"/>
    <lineage>
        <taxon>Eukaryota</taxon>
        <taxon>Metazoa</taxon>
        <taxon>Ecdysozoa</taxon>
        <taxon>Arthropoda</taxon>
        <taxon>Crustacea</taxon>
        <taxon>Multicrustacea</taxon>
        <taxon>Malacostraca</taxon>
        <taxon>Eumalacostraca</taxon>
        <taxon>Eucarida</taxon>
        <taxon>Decapoda</taxon>
        <taxon>Pleocyemata</taxon>
        <taxon>Anomura</taxon>
        <taxon>Galatheoidea</taxon>
        <taxon>Porcellanidae</taxon>
        <taxon>Petrolisthes</taxon>
    </lineage>
</organism>
<protein>
    <submittedName>
        <fullName evidence="2">Uncharacterized protein</fullName>
    </submittedName>
</protein>
<accession>A0AAE1F7H7</accession>
<dbReference type="Proteomes" id="UP001286313">
    <property type="component" value="Unassembled WGS sequence"/>
</dbReference>